<sequence length="112" mass="12375">MGCLPLVGRDVYVTQPMPSFTMGPISVSPQFTHPTHNASNMHNSMSVMHKPHTSYVALPIQGPSGQVITSIGYGRVEGTLINDEHYHGTEFQHSQSSNNHGYALNREEDNIR</sequence>
<evidence type="ECO:0000256" key="1">
    <source>
        <dbReference type="SAM" id="MobiDB-lite"/>
    </source>
</evidence>
<protein>
    <submittedName>
        <fullName evidence="2">Uncharacterized protein</fullName>
    </submittedName>
</protein>
<feature type="compositionally biased region" description="Polar residues" evidence="1">
    <location>
        <begin position="91"/>
        <end position="100"/>
    </location>
</feature>
<dbReference type="AlphaFoldDB" id="A0A7J0FZ68"/>
<proteinExistence type="predicted"/>
<dbReference type="EMBL" id="BJWL01000016">
    <property type="protein sequence ID" value="GFZ03450.1"/>
    <property type="molecule type" value="Genomic_DNA"/>
</dbReference>
<dbReference type="Proteomes" id="UP000585474">
    <property type="component" value="Unassembled WGS sequence"/>
</dbReference>
<accession>A0A7J0FZ68</accession>
<reference evidence="2 3" key="1">
    <citation type="submission" date="2019-07" db="EMBL/GenBank/DDBJ databases">
        <title>De Novo Assembly of kiwifruit Actinidia rufa.</title>
        <authorList>
            <person name="Sugita-Konishi S."/>
            <person name="Sato K."/>
            <person name="Mori E."/>
            <person name="Abe Y."/>
            <person name="Kisaki G."/>
            <person name="Hamano K."/>
            <person name="Suezawa K."/>
            <person name="Otani M."/>
            <person name="Fukuda T."/>
            <person name="Manabe T."/>
            <person name="Gomi K."/>
            <person name="Tabuchi M."/>
            <person name="Akimitsu K."/>
            <person name="Kataoka I."/>
        </authorList>
    </citation>
    <scope>NUCLEOTIDE SEQUENCE [LARGE SCALE GENOMIC DNA]</scope>
    <source>
        <strain evidence="3">cv. Fuchu</strain>
    </source>
</reference>
<feature type="region of interest" description="Disordered" evidence="1">
    <location>
        <begin position="87"/>
        <end position="112"/>
    </location>
</feature>
<evidence type="ECO:0000313" key="2">
    <source>
        <dbReference type="EMBL" id="GFZ03450.1"/>
    </source>
</evidence>
<gene>
    <name evidence="2" type="ORF">Acr_16g0000740</name>
</gene>
<comment type="caution">
    <text evidence="2">The sequence shown here is derived from an EMBL/GenBank/DDBJ whole genome shotgun (WGS) entry which is preliminary data.</text>
</comment>
<name>A0A7J0FZ68_9ERIC</name>
<keyword evidence="3" id="KW-1185">Reference proteome</keyword>
<evidence type="ECO:0000313" key="3">
    <source>
        <dbReference type="Proteomes" id="UP000585474"/>
    </source>
</evidence>
<organism evidence="2 3">
    <name type="scientific">Actinidia rufa</name>
    <dbReference type="NCBI Taxonomy" id="165716"/>
    <lineage>
        <taxon>Eukaryota</taxon>
        <taxon>Viridiplantae</taxon>
        <taxon>Streptophyta</taxon>
        <taxon>Embryophyta</taxon>
        <taxon>Tracheophyta</taxon>
        <taxon>Spermatophyta</taxon>
        <taxon>Magnoliopsida</taxon>
        <taxon>eudicotyledons</taxon>
        <taxon>Gunneridae</taxon>
        <taxon>Pentapetalae</taxon>
        <taxon>asterids</taxon>
        <taxon>Ericales</taxon>
        <taxon>Actinidiaceae</taxon>
        <taxon>Actinidia</taxon>
    </lineage>
</organism>